<dbReference type="SUPFAM" id="SSF57701">
    <property type="entry name" value="Zn2/Cys6 DNA-binding domain"/>
    <property type="match status" value="1"/>
</dbReference>
<dbReference type="PROSITE" id="PS50048">
    <property type="entry name" value="ZN2_CY6_FUNGAL_2"/>
    <property type="match status" value="1"/>
</dbReference>
<evidence type="ECO:0000256" key="5">
    <source>
        <dbReference type="SAM" id="MobiDB-lite"/>
    </source>
</evidence>
<dbReference type="SMART" id="SM00066">
    <property type="entry name" value="GAL4"/>
    <property type="match status" value="1"/>
</dbReference>
<dbReference type="CDD" id="cd12148">
    <property type="entry name" value="fungal_TF_MHR"/>
    <property type="match status" value="1"/>
</dbReference>
<feature type="compositionally biased region" description="Polar residues" evidence="5">
    <location>
        <begin position="107"/>
        <end position="120"/>
    </location>
</feature>
<dbReference type="PANTHER" id="PTHR47840:SF1">
    <property type="entry name" value="ZN(II)2CYS6 TRANSCRIPTION FACTOR (EUROFUNG)"/>
    <property type="match status" value="1"/>
</dbReference>
<dbReference type="AlphaFoldDB" id="A0A0L0N7H8"/>
<dbReference type="GO" id="GO:0008270">
    <property type="term" value="F:zinc ion binding"/>
    <property type="evidence" value="ECO:0007669"/>
    <property type="project" value="InterPro"/>
</dbReference>
<accession>A0A0L0N7H8</accession>
<evidence type="ECO:0000256" key="3">
    <source>
        <dbReference type="ARBA" id="ARBA00023163"/>
    </source>
</evidence>
<proteinExistence type="predicted"/>
<feature type="region of interest" description="Disordered" evidence="5">
    <location>
        <begin position="87"/>
        <end position="127"/>
    </location>
</feature>
<feature type="compositionally biased region" description="Low complexity" evidence="5">
    <location>
        <begin position="95"/>
        <end position="106"/>
    </location>
</feature>
<evidence type="ECO:0000313" key="8">
    <source>
        <dbReference type="Proteomes" id="UP000036947"/>
    </source>
</evidence>
<dbReference type="GO" id="GO:0006351">
    <property type="term" value="P:DNA-templated transcription"/>
    <property type="evidence" value="ECO:0007669"/>
    <property type="project" value="InterPro"/>
</dbReference>
<keyword evidence="3" id="KW-0804">Transcription</keyword>
<dbReference type="SMART" id="SM00906">
    <property type="entry name" value="Fungal_trans"/>
    <property type="match status" value="1"/>
</dbReference>
<feature type="domain" description="Zn(2)-C6 fungal-type" evidence="6">
    <location>
        <begin position="23"/>
        <end position="56"/>
    </location>
</feature>
<feature type="region of interest" description="Disordered" evidence="5">
    <location>
        <begin position="1"/>
        <end position="23"/>
    </location>
</feature>
<dbReference type="InterPro" id="IPR036864">
    <property type="entry name" value="Zn2-C6_fun-type_DNA-bd_sf"/>
</dbReference>
<dbReference type="CDD" id="cd00067">
    <property type="entry name" value="GAL4"/>
    <property type="match status" value="1"/>
</dbReference>
<protein>
    <recommendedName>
        <fullName evidence="6">Zn(2)-C6 fungal-type domain-containing protein</fullName>
    </recommendedName>
</protein>
<keyword evidence="1" id="KW-0479">Metal-binding</keyword>
<dbReference type="InterPro" id="IPR007219">
    <property type="entry name" value="XnlR_reg_dom"/>
</dbReference>
<organism evidence="7 8">
    <name type="scientific">Tolypocladium ophioglossoides (strain CBS 100239)</name>
    <name type="common">Snaketongue truffleclub</name>
    <name type="synonym">Elaphocordyceps ophioglossoides</name>
    <dbReference type="NCBI Taxonomy" id="1163406"/>
    <lineage>
        <taxon>Eukaryota</taxon>
        <taxon>Fungi</taxon>
        <taxon>Dikarya</taxon>
        <taxon>Ascomycota</taxon>
        <taxon>Pezizomycotina</taxon>
        <taxon>Sordariomycetes</taxon>
        <taxon>Hypocreomycetidae</taxon>
        <taxon>Hypocreales</taxon>
        <taxon>Ophiocordycipitaceae</taxon>
        <taxon>Tolypocladium</taxon>
    </lineage>
</organism>
<comment type="caution">
    <text evidence="7">The sequence shown here is derived from an EMBL/GenBank/DDBJ whole genome shotgun (WGS) entry which is preliminary data.</text>
</comment>
<name>A0A0L0N7H8_TOLOC</name>
<evidence type="ECO:0000256" key="4">
    <source>
        <dbReference type="ARBA" id="ARBA00023242"/>
    </source>
</evidence>
<evidence type="ECO:0000313" key="7">
    <source>
        <dbReference type="EMBL" id="KND90083.1"/>
    </source>
</evidence>
<feature type="compositionally biased region" description="Basic and acidic residues" evidence="5">
    <location>
        <begin position="1"/>
        <end position="12"/>
    </location>
</feature>
<gene>
    <name evidence="7" type="ORF">TOPH_05290</name>
</gene>
<keyword evidence="2" id="KW-0805">Transcription regulation</keyword>
<reference evidence="7 8" key="1">
    <citation type="journal article" date="2015" name="BMC Genomics">
        <title>The genome of the truffle-parasite Tolypocladium ophioglossoides and the evolution of antifungal peptaibiotics.</title>
        <authorList>
            <person name="Quandt C.A."/>
            <person name="Bushley K.E."/>
            <person name="Spatafora J.W."/>
        </authorList>
    </citation>
    <scope>NUCLEOTIDE SEQUENCE [LARGE SCALE GENOMIC DNA]</scope>
    <source>
        <strain evidence="7 8">CBS 100239</strain>
    </source>
</reference>
<dbReference type="STRING" id="1163406.A0A0L0N7H8"/>
<keyword evidence="4" id="KW-0539">Nucleus</keyword>
<dbReference type="GO" id="GO:0000981">
    <property type="term" value="F:DNA-binding transcription factor activity, RNA polymerase II-specific"/>
    <property type="evidence" value="ECO:0007669"/>
    <property type="project" value="InterPro"/>
</dbReference>
<dbReference type="Proteomes" id="UP000036947">
    <property type="component" value="Unassembled WGS sequence"/>
</dbReference>
<dbReference type="EMBL" id="LFRF01000015">
    <property type="protein sequence ID" value="KND90083.1"/>
    <property type="molecule type" value="Genomic_DNA"/>
</dbReference>
<evidence type="ECO:0000259" key="6">
    <source>
        <dbReference type="PROSITE" id="PS50048"/>
    </source>
</evidence>
<dbReference type="InterPro" id="IPR001138">
    <property type="entry name" value="Zn2Cys6_DnaBD"/>
</dbReference>
<dbReference type="PANTHER" id="PTHR47840">
    <property type="entry name" value="ZN(II)2CYS6 TRANSCRIPTION FACTOR (EUROFUNG)-RELATED"/>
    <property type="match status" value="1"/>
</dbReference>
<evidence type="ECO:0000256" key="1">
    <source>
        <dbReference type="ARBA" id="ARBA00022723"/>
    </source>
</evidence>
<dbReference type="Pfam" id="PF00172">
    <property type="entry name" value="Zn_clus"/>
    <property type="match status" value="1"/>
</dbReference>
<evidence type="ECO:0000256" key="2">
    <source>
        <dbReference type="ARBA" id="ARBA00023015"/>
    </source>
</evidence>
<dbReference type="GO" id="GO:0003677">
    <property type="term" value="F:DNA binding"/>
    <property type="evidence" value="ECO:0007669"/>
    <property type="project" value="InterPro"/>
</dbReference>
<sequence length="720" mass="78624">MARESTDGESEPKRRKVRRGTQSCWECKRRKIRCTFAAPSAAICDGCRRRGTACISQEFPDEASSAKQVEDRLGRVEAMIEQLASRANHGKELSDSSSSAPTDNSSLQNEKPQATATATPVSPPEEPIGFHGLSGQLVAVWPGQRDLDLILSLPANISDLLSSSTCMPFSIRDIPSDVLRLPPPGSHPVLIARKLLLLGSFLQRIQPCSSLVGGLSVSHRDTIMSRAVETAHNLVTCNDDLVDSVEGIECLLIESIYHNTAGNLRRSWLAVRRAMLMAQLMGLQRGARKLLELDTRAWFDPTFLWFRLVRMDRYLSLMLGLPPGSLDNSFADPKALEGCTPIERMQRIQCVAAGRILQRNQAGTDDDLTSTHEIDKGLHEASSLMPPAWWLRPSADDGADTIGETVRIMDLFTHHHLLARLHLPYLLRFSADHRYDYSKITAVNASREVLSLFVSFRKSRSATPYCRGVDFLAFIASTALCIAHIEARRHGLCPGDARGCSTFFAFLVHQRLADRGMMESALEIMEFMAEGGTDKIASKIASVLRHLLDIEADAAAGGTYDTNSSRGELAGGGGELEYGRDLGDGGNVLRIHIPYLGTIKIEGRGISKSSDLDPAVSLLPTEHHDKGQQKPQTANAWAGYQVGGQSVNPDWQAVPSNLGSVAPSELSELTAKSDDVRDAQLFVPGLAAAVDDWALQGVDLAFFDSLLCGVIQEDSTEEVF</sequence>
<dbReference type="OrthoDB" id="5392779at2759"/>
<dbReference type="Gene3D" id="4.10.240.10">
    <property type="entry name" value="Zn(2)-C6 fungal-type DNA-binding domain"/>
    <property type="match status" value="1"/>
</dbReference>
<keyword evidence="8" id="KW-1185">Reference proteome</keyword>
<dbReference type="PROSITE" id="PS00463">
    <property type="entry name" value="ZN2_CY6_FUNGAL_1"/>
    <property type="match status" value="1"/>
</dbReference>